<dbReference type="AlphaFoldDB" id="A0A1Y2A388"/>
<keyword evidence="2" id="KW-1185">Reference proteome</keyword>
<protein>
    <submittedName>
        <fullName evidence="1">Uncharacterized protein</fullName>
    </submittedName>
</protein>
<evidence type="ECO:0000313" key="2">
    <source>
        <dbReference type="Proteomes" id="UP000193144"/>
    </source>
</evidence>
<dbReference type="Proteomes" id="UP000193144">
    <property type="component" value="Unassembled WGS sequence"/>
</dbReference>
<accession>A0A1Y2A388</accession>
<sequence>METTETNTNAGQDLSKLELCITQYDILQRIARFSQAFDLFNLAQTSTTAKCSILGSMEGWKILESKCKCDGFGVYYRNYLQDSADIGPFEHLDKLVCGSDDESIESRPCGKCKLKCCDTCRIHAVYSTRFGFDDGEHRYSIQGGYFFTSAMASRFEPADLDRSAKVWTHTPQIKHDEGIIHLYYPVSRPGFPLYRADTGPVRVEDSINVDHGSTRAQGGHLDLVAKGRERWTCKKCAVEDGPGAKEISSSDVARQALVEWREERIPTCDCTLKKRFLDRWLCLRCYIGENEEDKADESHGRLFGYGRRTCKCGVDFKNPAKNLVLCAWCGGKIVAYDTRS</sequence>
<dbReference type="OrthoDB" id="3800446at2759"/>
<dbReference type="EMBL" id="MCFA01000015">
    <property type="protein sequence ID" value="ORY16914.1"/>
    <property type="molecule type" value="Genomic_DNA"/>
</dbReference>
<gene>
    <name evidence="1" type="ORF">BCR34DRAFT_74153</name>
</gene>
<comment type="caution">
    <text evidence="1">The sequence shown here is derived from an EMBL/GenBank/DDBJ whole genome shotgun (WGS) entry which is preliminary data.</text>
</comment>
<organism evidence="1 2">
    <name type="scientific">Clohesyomyces aquaticus</name>
    <dbReference type="NCBI Taxonomy" id="1231657"/>
    <lineage>
        <taxon>Eukaryota</taxon>
        <taxon>Fungi</taxon>
        <taxon>Dikarya</taxon>
        <taxon>Ascomycota</taxon>
        <taxon>Pezizomycotina</taxon>
        <taxon>Dothideomycetes</taxon>
        <taxon>Pleosporomycetidae</taxon>
        <taxon>Pleosporales</taxon>
        <taxon>Lindgomycetaceae</taxon>
        <taxon>Clohesyomyces</taxon>
    </lineage>
</organism>
<reference evidence="1 2" key="1">
    <citation type="submission" date="2016-07" db="EMBL/GenBank/DDBJ databases">
        <title>Pervasive Adenine N6-methylation of Active Genes in Fungi.</title>
        <authorList>
            <consortium name="DOE Joint Genome Institute"/>
            <person name="Mondo S.J."/>
            <person name="Dannebaum R.O."/>
            <person name="Kuo R.C."/>
            <person name="Labutti K."/>
            <person name="Haridas S."/>
            <person name="Kuo A."/>
            <person name="Salamov A."/>
            <person name="Ahrendt S.R."/>
            <person name="Lipzen A."/>
            <person name="Sullivan W."/>
            <person name="Andreopoulos W.B."/>
            <person name="Clum A."/>
            <person name="Lindquist E."/>
            <person name="Daum C."/>
            <person name="Ramamoorthy G.K."/>
            <person name="Gryganskyi A."/>
            <person name="Culley D."/>
            <person name="Magnuson J.K."/>
            <person name="James T.Y."/>
            <person name="O'Malley M.A."/>
            <person name="Stajich J.E."/>
            <person name="Spatafora J.W."/>
            <person name="Visel A."/>
            <person name="Grigoriev I.V."/>
        </authorList>
    </citation>
    <scope>NUCLEOTIDE SEQUENCE [LARGE SCALE GENOMIC DNA]</scope>
    <source>
        <strain evidence="1 2">CBS 115471</strain>
    </source>
</reference>
<name>A0A1Y2A388_9PLEO</name>
<proteinExistence type="predicted"/>
<evidence type="ECO:0000313" key="1">
    <source>
        <dbReference type="EMBL" id="ORY16914.1"/>
    </source>
</evidence>